<dbReference type="STRING" id="31246.A0A183Q7M0"/>
<gene>
    <name evidence="1" type="ORF">SMTD_LOCUS22606</name>
</gene>
<keyword evidence="2" id="KW-1185">Reference proteome</keyword>
<dbReference type="EMBL" id="UZAL01052588">
    <property type="protein sequence ID" value="VDP87749.1"/>
    <property type="molecule type" value="Genomic_DNA"/>
</dbReference>
<feature type="non-terminal residue" evidence="1">
    <location>
        <position position="1"/>
    </location>
</feature>
<proteinExistence type="predicted"/>
<accession>A0A183Q7M0</accession>
<protein>
    <submittedName>
        <fullName evidence="1">Uncharacterized protein</fullName>
    </submittedName>
</protein>
<name>A0A183Q7M0_9TREM</name>
<dbReference type="AlphaFoldDB" id="A0A183Q7M0"/>
<evidence type="ECO:0000313" key="1">
    <source>
        <dbReference type="EMBL" id="VDP87749.1"/>
    </source>
</evidence>
<evidence type="ECO:0000313" key="2">
    <source>
        <dbReference type="Proteomes" id="UP000269396"/>
    </source>
</evidence>
<reference evidence="1 2" key="1">
    <citation type="submission" date="2018-11" db="EMBL/GenBank/DDBJ databases">
        <authorList>
            <consortium name="Pathogen Informatics"/>
        </authorList>
    </citation>
    <scope>NUCLEOTIDE SEQUENCE [LARGE SCALE GENOMIC DNA]</scope>
    <source>
        <strain>Denwood</strain>
        <strain evidence="2">Zambia</strain>
    </source>
</reference>
<organism evidence="1 2">
    <name type="scientific">Schistosoma mattheei</name>
    <dbReference type="NCBI Taxonomy" id="31246"/>
    <lineage>
        <taxon>Eukaryota</taxon>
        <taxon>Metazoa</taxon>
        <taxon>Spiralia</taxon>
        <taxon>Lophotrochozoa</taxon>
        <taxon>Platyhelminthes</taxon>
        <taxon>Trematoda</taxon>
        <taxon>Digenea</taxon>
        <taxon>Strigeidida</taxon>
        <taxon>Schistosomatoidea</taxon>
        <taxon>Schistosomatidae</taxon>
        <taxon>Schistosoma</taxon>
    </lineage>
</organism>
<sequence>INVDPDSYCNTCQKGFFNLDVNNPEGCQSCYCSSLTDQCTGVTPTTAMVCMNKISIHSNSLFNNSSLKNEEYFNEQLFLQ</sequence>
<dbReference type="Proteomes" id="UP000269396">
    <property type="component" value="Unassembled WGS sequence"/>
</dbReference>